<dbReference type="PANTHER" id="PTHR42928">
    <property type="entry name" value="TRICARBOXYLATE-BINDING PROTEIN"/>
    <property type="match status" value="1"/>
</dbReference>
<dbReference type="PIRSF" id="PIRSF017082">
    <property type="entry name" value="YflP"/>
    <property type="match status" value="1"/>
</dbReference>
<dbReference type="PANTHER" id="PTHR42928:SF5">
    <property type="entry name" value="BLR1237 PROTEIN"/>
    <property type="match status" value="1"/>
</dbReference>
<dbReference type="AlphaFoldDB" id="A0A1I3XL53"/>
<keyword evidence="3" id="KW-0675">Receptor</keyword>
<evidence type="ECO:0000256" key="2">
    <source>
        <dbReference type="SAM" id="SignalP"/>
    </source>
</evidence>
<keyword evidence="2" id="KW-0732">Signal</keyword>
<protein>
    <submittedName>
        <fullName evidence="3">Tripartite-type tricarboxylate transporter, receptor component TctC</fullName>
    </submittedName>
</protein>
<evidence type="ECO:0000256" key="1">
    <source>
        <dbReference type="ARBA" id="ARBA00006987"/>
    </source>
</evidence>
<proteinExistence type="inferred from homology"/>
<dbReference type="STRING" id="1123062.SAMN02745775_101430"/>
<sequence>MHRRTLLAAGALLPLAIPALAQGRPVRLVVPAAPGGAIDVIGRLYAQRLAVRSGQNWVIENRAGGNNTIGAAEVARSAPDAQTFLVNADIHLMGTRVVRNLSYDPVADFTPIARLATAPLLVVGHPEQSRARTMQELAAAMRRDPRHYTFSTSGAGSMAHLAAEGLKRAVGADDAVVAHYRGTAPAINDVVAGNVALMVAPLLSAQPLVQAGRLRAFALIGAPARSAAMPDVPTIAEAGVTGIDFLLWYAVWGPKGLPAAAAEALARQLNEIGQEAEIARRLLEMGADAFTTDTPAAFAAFIAQENVKNGRIADLAGIQPE</sequence>
<organism evidence="3 4">
    <name type="scientific">Falsiroseomonas stagni DSM 19981</name>
    <dbReference type="NCBI Taxonomy" id="1123062"/>
    <lineage>
        <taxon>Bacteria</taxon>
        <taxon>Pseudomonadati</taxon>
        <taxon>Pseudomonadota</taxon>
        <taxon>Alphaproteobacteria</taxon>
        <taxon>Acetobacterales</taxon>
        <taxon>Roseomonadaceae</taxon>
        <taxon>Falsiroseomonas</taxon>
    </lineage>
</organism>
<dbReference type="Pfam" id="PF03401">
    <property type="entry name" value="TctC"/>
    <property type="match status" value="1"/>
</dbReference>
<dbReference type="RefSeq" id="WP_092954819.1">
    <property type="nucleotide sequence ID" value="NZ_FOSQ01000001.1"/>
</dbReference>
<gene>
    <name evidence="3" type="ORF">SAMN02745775_101430</name>
</gene>
<dbReference type="Gene3D" id="3.40.190.10">
    <property type="entry name" value="Periplasmic binding protein-like II"/>
    <property type="match status" value="1"/>
</dbReference>
<dbReference type="EMBL" id="FOSQ01000001">
    <property type="protein sequence ID" value="SFK20283.1"/>
    <property type="molecule type" value="Genomic_DNA"/>
</dbReference>
<dbReference type="OrthoDB" id="8196049at2"/>
<dbReference type="Gene3D" id="3.40.190.150">
    <property type="entry name" value="Bordetella uptake gene, domain 1"/>
    <property type="match status" value="1"/>
</dbReference>
<accession>A0A1I3XL53</accession>
<name>A0A1I3XL53_9PROT</name>
<evidence type="ECO:0000313" key="4">
    <source>
        <dbReference type="Proteomes" id="UP000199473"/>
    </source>
</evidence>
<feature type="chain" id="PRO_5011704839" evidence="2">
    <location>
        <begin position="22"/>
        <end position="321"/>
    </location>
</feature>
<dbReference type="Proteomes" id="UP000199473">
    <property type="component" value="Unassembled WGS sequence"/>
</dbReference>
<dbReference type="InterPro" id="IPR005064">
    <property type="entry name" value="BUG"/>
</dbReference>
<reference evidence="3 4" key="1">
    <citation type="submission" date="2016-10" db="EMBL/GenBank/DDBJ databases">
        <authorList>
            <person name="de Groot N.N."/>
        </authorList>
    </citation>
    <scope>NUCLEOTIDE SEQUENCE [LARGE SCALE GENOMIC DNA]</scope>
    <source>
        <strain evidence="3 4">DSM 19981</strain>
    </source>
</reference>
<feature type="signal peptide" evidence="2">
    <location>
        <begin position="1"/>
        <end position="21"/>
    </location>
</feature>
<dbReference type="SUPFAM" id="SSF53850">
    <property type="entry name" value="Periplasmic binding protein-like II"/>
    <property type="match status" value="1"/>
</dbReference>
<comment type="similarity">
    <text evidence="1">Belongs to the UPF0065 (bug) family.</text>
</comment>
<dbReference type="InterPro" id="IPR042100">
    <property type="entry name" value="Bug_dom1"/>
</dbReference>
<keyword evidence="4" id="KW-1185">Reference proteome</keyword>
<evidence type="ECO:0000313" key="3">
    <source>
        <dbReference type="EMBL" id="SFK20283.1"/>
    </source>
</evidence>